<organism evidence="1 2">
    <name type="scientific">Mycoemilia scoparia</name>
    <dbReference type="NCBI Taxonomy" id="417184"/>
    <lineage>
        <taxon>Eukaryota</taxon>
        <taxon>Fungi</taxon>
        <taxon>Fungi incertae sedis</taxon>
        <taxon>Zoopagomycota</taxon>
        <taxon>Kickxellomycotina</taxon>
        <taxon>Kickxellomycetes</taxon>
        <taxon>Kickxellales</taxon>
        <taxon>Kickxellaceae</taxon>
        <taxon>Mycoemilia</taxon>
    </lineage>
</organism>
<dbReference type="EMBL" id="JANBPU010000082">
    <property type="protein sequence ID" value="KAJ1917079.1"/>
    <property type="molecule type" value="Genomic_DNA"/>
</dbReference>
<dbReference type="AlphaFoldDB" id="A0A9W8A0L9"/>
<dbReference type="Proteomes" id="UP001150538">
    <property type="component" value="Unassembled WGS sequence"/>
</dbReference>
<evidence type="ECO:0000313" key="2">
    <source>
        <dbReference type="Proteomes" id="UP001150538"/>
    </source>
</evidence>
<protein>
    <submittedName>
        <fullName evidence="1">Uncharacterized protein</fullName>
    </submittedName>
</protein>
<evidence type="ECO:0000313" key="1">
    <source>
        <dbReference type="EMBL" id="KAJ1917079.1"/>
    </source>
</evidence>
<keyword evidence="2" id="KW-1185">Reference proteome</keyword>
<proteinExistence type="predicted"/>
<sequence length="158" mass="17636">MSDTLATTTTTTTRDDLSPSLVWEYYAKLGPDEAREIHDFLTYYVSSSSQTNLSGASVNTDNGLSLVTMETQKKLFLKRYVIKKGTDLNTGQGPFILTPSELDINSVHALIEGIREFKANNGPIKDVELRGLAAFRLISLQNQFTNCVWHKKEGKGWC</sequence>
<accession>A0A9W8A0L9</accession>
<gene>
    <name evidence="1" type="ORF">H4219_003423</name>
</gene>
<name>A0A9W8A0L9_9FUNG</name>
<comment type="caution">
    <text evidence="1">The sequence shown here is derived from an EMBL/GenBank/DDBJ whole genome shotgun (WGS) entry which is preliminary data.</text>
</comment>
<reference evidence="1" key="1">
    <citation type="submission" date="2022-07" db="EMBL/GenBank/DDBJ databases">
        <title>Phylogenomic reconstructions and comparative analyses of Kickxellomycotina fungi.</title>
        <authorList>
            <person name="Reynolds N.K."/>
            <person name="Stajich J.E."/>
            <person name="Barry K."/>
            <person name="Grigoriev I.V."/>
            <person name="Crous P."/>
            <person name="Smith M.E."/>
        </authorList>
    </citation>
    <scope>NUCLEOTIDE SEQUENCE</scope>
    <source>
        <strain evidence="1">NBRC 100468</strain>
    </source>
</reference>